<dbReference type="EMBL" id="HBGF01018454">
    <property type="protein sequence ID" value="CAD9110981.1"/>
    <property type="molecule type" value="Transcribed_RNA"/>
</dbReference>
<dbReference type="SUPFAM" id="SSF52540">
    <property type="entry name" value="P-loop containing nucleoside triphosphate hydrolases"/>
    <property type="match status" value="1"/>
</dbReference>
<name>A0A7S1Q0Q0_NEODS</name>
<dbReference type="GO" id="GO:0005524">
    <property type="term" value="F:ATP binding"/>
    <property type="evidence" value="ECO:0007669"/>
    <property type="project" value="UniProtKB-KW"/>
</dbReference>
<feature type="region of interest" description="Disordered" evidence="4">
    <location>
        <begin position="128"/>
        <end position="152"/>
    </location>
</feature>
<keyword evidence="2" id="KW-0067">ATP-binding</keyword>
<dbReference type="InterPro" id="IPR003094">
    <property type="entry name" value="6Pfruct_kin"/>
</dbReference>
<feature type="compositionally biased region" description="Polar residues" evidence="4">
    <location>
        <begin position="142"/>
        <end position="152"/>
    </location>
</feature>
<dbReference type="InterPro" id="IPR013079">
    <property type="entry name" value="6Phosfructo_kin"/>
</dbReference>
<dbReference type="PIRSF" id="PIRSF000709">
    <property type="entry name" value="6PFK_2-Ptase"/>
    <property type="match status" value="1"/>
</dbReference>
<dbReference type="GO" id="GO:0006000">
    <property type="term" value="P:fructose metabolic process"/>
    <property type="evidence" value="ECO:0007669"/>
    <property type="project" value="InterPro"/>
</dbReference>
<evidence type="ECO:0000259" key="5">
    <source>
        <dbReference type="Pfam" id="PF01591"/>
    </source>
</evidence>
<evidence type="ECO:0000256" key="4">
    <source>
        <dbReference type="SAM" id="MobiDB-lite"/>
    </source>
</evidence>
<evidence type="ECO:0000256" key="1">
    <source>
        <dbReference type="ARBA" id="ARBA00022741"/>
    </source>
</evidence>
<dbReference type="GO" id="GO:0006003">
    <property type="term" value="P:fructose 2,6-bisphosphate metabolic process"/>
    <property type="evidence" value="ECO:0007669"/>
    <property type="project" value="InterPro"/>
</dbReference>
<dbReference type="GO" id="GO:0005829">
    <property type="term" value="C:cytosol"/>
    <property type="evidence" value="ECO:0007669"/>
    <property type="project" value="TreeGrafter"/>
</dbReference>
<feature type="site" description="Transition state stabilizer" evidence="3">
    <location>
        <position position="527"/>
    </location>
</feature>
<dbReference type="PANTHER" id="PTHR10606">
    <property type="entry name" value="6-PHOSPHOFRUCTO-2-KINASE/FRUCTOSE-2,6-BISPHOSPHATASE"/>
    <property type="match status" value="1"/>
</dbReference>
<sequence>MSSDTKPAQGTWHRRTGSDNGGAASIRTLSGSEPEDAGLYSAPTSHEGPGYEVEVPTVTCRRYAVIMVGLPARGKTFLSQKISRYLAWLGHESAVFNVQRMWRESLGVAVAPKGSTGSPGTSEYMLGMGSAQPTAESGDGSGNTPPTAGSATAKQQFIHADTFFQAFVANSKARPTSADLTDSTDKAPPSSNAGADEESPEATAYSAAVSHCVDRVKAFFGRGGLVAFLNDDFVTKASRDDVEARLQGVADSVLYIEVLRDDAINARFEELKVGNASEYGPEAGSRGAATDLAKRIALLKSVYERVGDDKSFIRIRNGSHIDLHDVRGYLPSRMTSFLMHLAPQNKAFCPIYFSRHGQSEYNLEDRLGGNPLLTDKGHDDAVALKNFIATIKEDNDRMLAQQEELRSAAAAPDAPGGPQNLPQMQKPLQIWTSQLTRTIQTARPAETELGIQCLRWRNLNEIHAGVCEHLTYAEVKEKYPLIHDFRKKNKYAFRYPDGESYQDLVARLEPVIMELENADRVVVVVAHQAVLRALLAYFGGSNAEHSVHVEVPHRTVWRCSYDASGIPTMDEMKLPPNPDPEAAKAAAAAWAKPT</sequence>
<evidence type="ECO:0000256" key="3">
    <source>
        <dbReference type="PIRSR" id="PIRSR613078-3"/>
    </source>
</evidence>
<feature type="region of interest" description="Disordered" evidence="4">
    <location>
        <begin position="175"/>
        <end position="202"/>
    </location>
</feature>
<dbReference type="SMART" id="SM00855">
    <property type="entry name" value="PGAM"/>
    <property type="match status" value="1"/>
</dbReference>
<dbReference type="SUPFAM" id="SSF53254">
    <property type="entry name" value="Phosphoglycerate mutase-like"/>
    <property type="match status" value="1"/>
</dbReference>
<reference evidence="6" key="1">
    <citation type="submission" date="2021-01" db="EMBL/GenBank/DDBJ databases">
        <authorList>
            <person name="Corre E."/>
            <person name="Pelletier E."/>
            <person name="Niang G."/>
            <person name="Scheremetjew M."/>
            <person name="Finn R."/>
            <person name="Kale V."/>
            <person name="Holt S."/>
            <person name="Cochrane G."/>
            <person name="Meng A."/>
            <person name="Brown T."/>
            <person name="Cohen L."/>
        </authorList>
    </citation>
    <scope>NUCLEOTIDE SEQUENCE</scope>
    <source>
        <strain evidence="6">CCAP 1951/1</strain>
    </source>
</reference>
<proteinExistence type="predicted"/>
<dbReference type="Pfam" id="PF01591">
    <property type="entry name" value="6PF2K"/>
    <property type="match status" value="1"/>
</dbReference>
<accession>A0A7S1Q0Q0</accession>
<protein>
    <recommendedName>
        <fullName evidence="5">6-phosphofructo-2-kinase domain-containing protein</fullName>
    </recommendedName>
</protein>
<feature type="region of interest" description="Disordered" evidence="4">
    <location>
        <begin position="575"/>
        <end position="594"/>
    </location>
</feature>
<feature type="domain" description="6-phosphofructo-2-kinase" evidence="5">
    <location>
        <begin position="56"/>
        <end position="104"/>
    </location>
</feature>
<evidence type="ECO:0000313" key="6">
    <source>
        <dbReference type="EMBL" id="CAD9110981.1"/>
    </source>
</evidence>
<dbReference type="InterPro" id="IPR029033">
    <property type="entry name" value="His_PPase_superfam"/>
</dbReference>
<dbReference type="GO" id="GO:0003873">
    <property type="term" value="F:6-phosphofructo-2-kinase activity"/>
    <property type="evidence" value="ECO:0007669"/>
    <property type="project" value="InterPro"/>
</dbReference>
<keyword evidence="1" id="KW-0547">Nucleotide-binding</keyword>
<dbReference type="GO" id="GO:0004331">
    <property type="term" value="F:fructose-2,6-bisphosphate 2-phosphatase activity"/>
    <property type="evidence" value="ECO:0007669"/>
    <property type="project" value="TreeGrafter"/>
</dbReference>
<evidence type="ECO:0000256" key="2">
    <source>
        <dbReference type="ARBA" id="ARBA00022840"/>
    </source>
</evidence>
<gene>
    <name evidence="6" type="ORF">NDES1114_LOCUS12175</name>
</gene>
<dbReference type="Gene3D" id="3.40.50.300">
    <property type="entry name" value="P-loop containing nucleotide triphosphate hydrolases"/>
    <property type="match status" value="1"/>
</dbReference>
<dbReference type="AlphaFoldDB" id="A0A7S1Q0Q0"/>
<feature type="region of interest" description="Disordered" evidence="4">
    <location>
        <begin position="1"/>
        <end position="52"/>
    </location>
</feature>
<organism evidence="6">
    <name type="scientific">Neobodo designis</name>
    <name type="common">Flagellated protozoan</name>
    <name type="synonym">Bodo designis</name>
    <dbReference type="NCBI Taxonomy" id="312471"/>
    <lineage>
        <taxon>Eukaryota</taxon>
        <taxon>Discoba</taxon>
        <taxon>Euglenozoa</taxon>
        <taxon>Kinetoplastea</taxon>
        <taxon>Metakinetoplastina</taxon>
        <taxon>Neobodonida</taxon>
        <taxon>Neobodo</taxon>
    </lineage>
</organism>
<dbReference type="InterPro" id="IPR027417">
    <property type="entry name" value="P-loop_NTPase"/>
</dbReference>
<dbReference type="PANTHER" id="PTHR10606:SF44">
    <property type="entry name" value="6-PHOSPHOFRUCTO 2-KINASE_FRUCTOSE 2,6-BISPHOSPHATASE LONG FORM"/>
    <property type="match status" value="1"/>
</dbReference>
<dbReference type="Gene3D" id="3.40.50.1240">
    <property type="entry name" value="Phosphoglycerate mutase-like"/>
    <property type="match status" value="1"/>
</dbReference>
<feature type="compositionally biased region" description="Low complexity" evidence="4">
    <location>
        <begin position="583"/>
        <end position="594"/>
    </location>
</feature>
<dbReference type="CDD" id="cd07067">
    <property type="entry name" value="HP_PGM_like"/>
    <property type="match status" value="1"/>
</dbReference>
<dbReference type="Pfam" id="PF00300">
    <property type="entry name" value="His_Phos_1"/>
    <property type="match status" value="1"/>
</dbReference>
<dbReference type="InterPro" id="IPR013078">
    <property type="entry name" value="His_Pase_superF_clade-1"/>
</dbReference>